<dbReference type="InterPro" id="IPR002110">
    <property type="entry name" value="Ankyrin_rpt"/>
</dbReference>
<dbReference type="EMBL" id="CAXHTA020000017">
    <property type="protein sequence ID" value="CAL5227175.1"/>
    <property type="molecule type" value="Genomic_DNA"/>
</dbReference>
<dbReference type="SUPFAM" id="SSF48403">
    <property type="entry name" value="Ankyrin repeat"/>
    <property type="match status" value="1"/>
</dbReference>
<sequence>MVKLANNIIDPNKKVRFKSMINRDNRKDACTLKDPRLGLTLLQIAIIADNIPAVEELIALGADVAVTVGQQHLEKGLLPDLGPDFWELKRQNLLTVHKAYEAVYNSLYGLIHLAVMGGSISAVRFLVNKGYADVNAPAANSGLTPLMCAALCRSSISRRTGELEDMRGMVDLLLELGGDLSRVNVVGNDIMAIAASARDRGLWKDIIADPALLSQCTARHAGRVALQLFASWNITKDEAIKLAEGQIAQSWCAEMTTMVHAWCDTASMAEACEARKRLVAELSEPVTQRVLWPGEGSKNIRAKPICEIFWPAQAQATTNGMAVPPDPIRVSSSEVHAMLKLLFELGVQPEALLLPRRPDQGKCKMLQPISLEALAASLVERCNGDLSQHKEECSQNDRETSREPAPGIHPKASRKRPNRIAMPEEVQTFEWKLDLHTPATGGDGVRTRRDAYETINAPQGWFIREKSLRVEYRKVERRAGQGRDGEFDFTASIDAIHKT</sequence>
<name>A0ABP1G774_9CHLO</name>
<dbReference type="Proteomes" id="UP001497392">
    <property type="component" value="Unassembled WGS sequence"/>
</dbReference>
<gene>
    <name evidence="2" type="primary">g10089</name>
    <name evidence="2" type="ORF">VP750_LOCUS9081</name>
</gene>
<accession>A0ABP1G774</accession>
<evidence type="ECO:0000256" key="1">
    <source>
        <dbReference type="SAM" id="MobiDB-lite"/>
    </source>
</evidence>
<feature type="region of interest" description="Disordered" evidence="1">
    <location>
        <begin position="388"/>
        <end position="416"/>
    </location>
</feature>
<comment type="caution">
    <text evidence="2">The sequence shown here is derived from an EMBL/GenBank/DDBJ whole genome shotgun (WGS) entry which is preliminary data.</text>
</comment>
<proteinExistence type="predicted"/>
<feature type="compositionally biased region" description="Basic and acidic residues" evidence="1">
    <location>
        <begin position="388"/>
        <end position="402"/>
    </location>
</feature>
<protein>
    <submittedName>
        <fullName evidence="2">G10089 protein</fullName>
    </submittedName>
</protein>
<dbReference type="Pfam" id="PF00023">
    <property type="entry name" value="Ank"/>
    <property type="match status" value="1"/>
</dbReference>
<reference evidence="2 3" key="1">
    <citation type="submission" date="2024-06" db="EMBL/GenBank/DDBJ databases">
        <authorList>
            <person name="Kraege A."/>
            <person name="Thomma B."/>
        </authorList>
    </citation>
    <scope>NUCLEOTIDE SEQUENCE [LARGE SCALE GENOMIC DNA]</scope>
</reference>
<dbReference type="InterPro" id="IPR036770">
    <property type="entry name" value="Ankyrin_rpt-contain_sf"/>
</dbReference>
<dbReference type="Gene3D" id="1.25.40.20">
    <property type="entry name" value="Ankyrin repeat-containing domain"/>
    <property type="match status" value="1"/>
</dbReference>
<dbReference type="SMART" id="SM00248">
    <property type="entry name" value="ANK"/>
    <property type="match status" value="3"/>
</dbReference>
<organism evidence="2 3">
    <name type="scientific">Coccomyxa viridis</name>
    <dbReference type="NCBI Taxonomy" id="1274662"/>
    <lineage>
        <taxon>Eukaryota</taxon>
        <taxon>Viridiplantae</taxon>
        <taxon>Chlorophyta</taxon>
        <taxon>core chlorophytes</taxon>
        <taxon>Trebouxiophyceae</taxon>
        <taxon>Trebouxiophyceae incertae sedis</taxon>
        <taxon>Coccomyxaceae</taxon>
        <taxon>Coccomyxa</taxon>
    </lineage>
</organism>
<evidence type="ECO:0000313" key="2">
    <source>
        <dbReference type="EMBL" id="CAL5227175.1"/>
    </source>
</evidence>
<evidence type="ECO:0000313" key="3">
    <source>
        <dbReference type="Proteomes" id="UP001497392"/>
    </source>
</evidence>
<keyword evidence="3" id="KW-1185">Reference proteome</keyword>